<protein>
    <recommendedName>
        <fullName evidence="5">Lipoprotein</fullName>
    </recommendedName>
</protein>
<dbReference type="KEGG" id="llu:AKJ09_10868"/>
<organism evidence="3 4">
    <name type="scientific">Labilithrix luteola</name>
    <dbReference type="NCBI Taxonomy" id="1391654"/>
    <lineage>
        <taxon>Bacteria</taxon>
        <taxon>Pseudomonadati</taxon>
        <taxon>Myxococcota</taxon>
        <taxon>Polyangia</taxon>
        <taxon>Polyangiales</taxon>
        <taxon>Labilitrichaceae</taxon>
        <taxon>Labilithrix</taxon>
    </lineage>
</organism>
<dbReference type="PROSITE" id="PS51257">
    <property type="entry name" value="PROKAR_LIPOPROTEIN"/>
    <property type="match status" value="1"/>
</dbReference>
<keyword evidence="2" id="KW-0732">Signal</keyword>
<feature type="chain" id="PRO_5005467500" description="Lipoprotein" evidence="2">
    <location>
        <begin position="18"/>
        <end position="177"/>
    </location>
</feature>
<feature type="region of interest" description="Disordered" evidence="1">
    <location>
        <begin position="158"/>
        <end position="177"/>
    </location>
</feature>
<evidence type="ECO:0008006" key="5">
    <source>
        <dbReference type="Google" id="ProtNLM"/>
    </source>
</evidence>
<feature type="signal peptide" evidence="2">
    <location>
        <begin position="1"/>
        <end position="17"/>
    </location>
</feature>
<evidence type="ECO:0000256" key="2">
    <source>
        <dbReference type="SAM" id="SignalP"/>
    </source>
</evidence>
<dbReference type="RefSeq" id="WP_146654851.1">
    <property type="nucleotide sequence ID" value="NZ_CP012333.1"/>
</dbReference>
<dbReference type="Proteomes" id="UP000064967">
    <property type="component" value="Chromosome"/>
</dbReference>
<reference evidence="3 4" key="1">
    <citation type="submission" date="2015-08" db="EMBL/GenBank/DDBJ databases">
        <authorList>
            <person name="Babu N.S."/>
            <person name="Beckwith C.J."/>
            <person name="Beseler K.G."/>
            <person name="Brison A."/>
            <person name="Carone J.V."/>
            <person name="Caskin T.P."/>
            <person name="Diamond M."/>
            <person name="Durham M.E."/>
            <person name="Foxe J.M."/>
            <person name="Go M."/>
            <person name="Henderson B.A."/>
            <person name="Jones I.B."/>
            <person name="McGettigan J.A."/>
            <person name="Micheletti S.J."/>
            <person name="Nasrallah M.E."/>
            <person name="Ortiz D."/>
            <person name="Piller C.R."/>
            <person name="Privatt S.R."/>
            <person name="Schneider S.L."/>
            <person name="Sharp S."/>
            <person name="Smith T.C."/>
            <person name="Stanton J.D."/>
            <person name="Ullery H.E."/>
            <person name="Wilson R.J."/>
            <person name="Serrano M.G."/>
            <person name="Buck G."/>
            <person name="Lee V."/>
            <person name="Wang Y."/>
            <person name="Carvalho R."/>
            <person name="Voegtly L."/>
            <person name="Shi R."/>
            <person name="Duckworth R."/>
            <person name="Johnson A."/>
            <person name="Loviza R."/>
            <person name="Walstead R."/>
            <person name="Shah Z."/>
            <person name="Kiflezghi M."/>
            <person name="Wade K."/>
            <person name="Ball S.L."/>
            <person name="Bradley K.W."/>
            <person name="Asai D.J."/>
            <person name="Bowman C.A."/>
            <person name="Russell D.A."/>
            <person name="Pope W.H."/>
            <person name="Jacobs-Sera D."/>
            <person name="Hendrix R.W."/>
            <person name="Hatfull G.F."/>
        </authorList>
    </citation>
    <scope>NUCLEOTIDE SEQUENCE [LARGE SCALE GENOMIC DNA]</scope>
    <source>
        <strain evidence="3 4">DSM 27648</strain>
    </source>
</reference>
<dbReference type="OrthoDB" id="5524575at2"/>
<evidence type="ECO:0000313" key="3">
    <source>
        <dbReference type="EMBL" id="AKV04205.1"/>
    </source>
</evidence>
<evidence type="ECO:0000313" key="4">
    <source>
        <dbReference type="Proteomes" id="UP000064967"/>
    </source>
</evidence>
<evidence type="ECO:0000256" key="1">
    <source>
        <dbReference type="SAM" id="MobiDB-lite"/>
    </source>
</evidence>
<dbReference type="AlphaFoldDB" id="A0A0K1QFL8"/>
<dbReference type="EMBL" id="CP012333">
    <property type="protein sequence ID" value="AKV04205.1"/>
    <property type="molecule type" value="Genomic_DNA"/>
</dbReference>
<gene>
    <name evidence="3" type="ORF">AKJ09_10868</name>
</gene>
<name>A0A0K1QFL8_9BACT</name>
<proteinExistence type="predicted"/>
<keyword evidence="4" id="KW-1185">Reference proteome</keyword>
<sequence>MTQSLRSLRSICSLAFAVATLVGCGSPQKPAVFATSAKIDTGVDTVARTLASEGYSTAHVDRQAGIVHTEWKDTGFLYGQVQQRNATLVRRFTVVLAPQGEGSQVTVRMDLKRCAQGGFSIDGAEVRGPCEEAELVPEKMQEELDLLGGKVRTALSAPVAAPADGTPAPVSSNSTQL</sequence>
<accession>A0A0K1QFL8</accession>